<protein>
    <submittedName>
        <fullName evidence="1">Uncharacterized protein</fullName>
    </submittedName>
</protein>
<dbReference type="Proteomes" id="UP001233999">
    <property type="component" value="Unassembled WGS sequence"/>
</dbReference>
<reference evidence="1" key="1">
    <citation type="journal article" date="2023" name="IScience">
        <title>Live-bearing cockroach genome reveals convergent evolutionary mechanisms linked to viviparity in insects and beyond.</title>
        <authorList>
            <person name="Fouks B."/>
            <person name="Harrison M.C."/>
            <person name="Mikhailova A.A."/>
            <person name="Marchal E."/>
            <person name="English S."/>
            <person name="Carruthers M."/>
            <person name="Jennings E.C."/>
            <person name="Chiamaka E.L."/>
            <person name="Frigard R.A."/>
            <person name="Pippel M."/>
            <person name="Attardo G.M."/>
            <person name="Benoit J.B."/>
            <person name="Bornberg-Bauer E."/>
            <person name="Tobe S.S."/>
        </authorList>
    </citation>
    <scope>NUCLEOTIDE SEQUENCE</scope>
    <source>
        <strain evidence="1">Stay&amp;Tobe</strain>
    </source>
</reference>
<comment type="caution">
    <text evidence="1">The sequence shown here is derived from an EMBL/GenBank/DDBJ whole genome shotgun (WGS) entry which is preliminary data.</text>
</comment>
<organism evidence="1 2">
    <name type="scientific">Diploptera punctata</name>
    <name type="common">Pacific beetle cockroach</name>
    <dbReference type="NCBI Taxonomy" id="6984"/>
    <lineage>
        <taxon>Eukaryota</taxon>
        <taxon>Metazoa</taxon>
        <taxon>Ecdysozoa</taxon>
        <taxon>Arthropoda</taxon>
        <taxon>Hexapoda</taxon>
        <taxon>Insecta</taxon>
        <taxon>Pterygota</taxon>
        <taxon>Neoptera</taxon>
        <taxon>Polyneoptera</taxon>
        <taxon>Dictyoptera</taxon>
        <taxon>Blattodea</taxon>
        <taxon>Blaberoidea</taxon>
        <taxon>Blaberidae</taxon>
        <taxon>Diplopterinae</taxon>
        <taxon>Diploptera</taxon>
    </lineage>
</organism>
<sequence>PGSYCKKLLRRRSNHQKLKTNLFSTSLRLSFHRVYSREGLKRVKSMVTNGSPNVHRYYSSPSTLSDITDEVMLQNGHYR</sequence>
<feature type="non-terminal residue" evidence="1">
    <location>
        <position position="79"/>
    </location>
</feature>
<evidence type="ECO:0000313" key="1">
    <source>
        <dbReference type="EMBL" id="KAJ9585000.1"/>
    </source>
</evidence>
<gene>
    <name evidence="1" type="ORF">L9F63_020661</name>
</gene>
<feature type="non-terminal residue" evidence="1">
    <location>
        <position position="1"/>
    </location>
</feature>
<dbReference type="EMBL" id="JASPKZ010007324">
    <property type="protein sequence ID" value="KAJ9585000.1"/>
    <property type="molecule type" value="Genomic_DNA"/>
</dbReference>
<dbReference type="AlphaFoldDB" id="A0AAD7ZR04"/>
<name>A0AAD7ZR04_DIPPU</name>
<evidence type="ECO:0000313" key="2">
    <source>
        <dbReference type="Proteomes" id="UP001233999"/>
    </source>
</evidence>
<proteinExistence type="predicted"/>
<keyword evidence="2" id="KW-1185">Reference proteome</keyword>
<reference evidence="1" key="2">
    <citation type="submission" date="2023-05" db="EMBL/GenBank/DDBJ databases">
        <authorList>
            <person name="Fouks B."/>
        </authorList>
    </citation>
    <scope>NUCLEOTIDE SEQUENCE</scope>
    <source>
        <strain evidence="1">Stay&amp;Tobe</strain>
        <tissue evidence="1">Testes</tissue>
    </source>
</reference>
<accession>A0AAD7ZR04</accession>